<dbReference type="EMBL" id="SJSM01000004">
    <property type="protein sequence ID" value="TCC97115.1"/>
    <property type="molecule type" value="Genomic_DNA"/>
</dbReference>
<dbReference type="Pfam" id="PF05685">
    <property type="entry name" value="Uma2"/>
    <property type="match status" value="1"/>
</dbReference>
<evidence type="ECO:0000313" key="3">
    <source>
        <dbReference type="Proteomes" id="UP000291117"/>
    </source>
</evidence>
<proteinExistence type="predicted"/>
<dbReference type="GO" id="GO:0004519">
    <property type="term" value="F:endonuclease activity"/>
    <property type="evidence" value="ECO:0007669"/>
    <property type="project" value="UniProtKB-KW"/>
</dbReference>
<accession>A0A4R0NAH1</accession>
<keyword evidence="2" id="KW-0540">Nuclease</keyword>
<reference evidence="2 3" key="1">
    <citation type="submission" date="2019-02" db="EMBL/GenBank/DDBJ databases">
        <title>Pedobacter sp. RP-3-8 sp. nov., isolated from Arctic soil.</title>
        <authorList>
            <person name="Dahal R.H."/>
        </authorList>
    </citation>
    <scope>NUCLEOTIDE SEQUENCE [LARGE SCALE GENOMIC DNA]</scope>
    <source>
        <strain evidence="2 3">RP-3-8</strain>
    </source>
</reference>
<dbReference type="PANTHER" id="PTHR34107:SF4">
    <property type="entry name" value="SLL1222 PROTEIN"/>
    <property type="match status" value="1"/>
</dbReference>
<keyword evidence="2" id="KW-0255">Endonuclease</keyword>
<dbReference type="Proteomes" id="UP000291117">
    <property type="component" value="Unassembled WGS sequence"/>
</dbReference>
<protein>
    <submittedName>
        <fullName evidence="2">Uma2 family endonuclease</fullName>
    </submittedName>
</protein>
<gene>
    <name evidence="2" type="ORF">EZ444_09680</name>
</gene>
<dbReference type="CDD" id="cd06260">
    <property type="entry name" value="DUF820-like"/>
    <property type="match status" value="1"/>
</dbReference>
<evidence type="ECO:0000259" key="1">
    <source>
        <dbReference type="Pfam" id="PF05685"/>
    </source>
</evidence>
<dbReference type="Gene3D" id="3.90.1570.10">
    <property type="entry name" value="tt1808, chain A"/>
    <property type="match status" value="1"/>
</dbReference>
<evidence type="ECO:0000313" key="2">
    <source>
        <dbReference type="EMBL" id="TCC97115.1"/>
    </source>
</evidence>
<dbReference type="SUPFAM" id="SSF52980">
    <property type="entry name" value="Restriction endonuclease-like"/>
    <property type="match status" value="1"/>
</dbReference>
<dbReference type="OrthoDB" id="9808428at2"/>
<dbReference type="InterPro" id="IPR011335">
    <property type="entry name" value="Restrct_endonuc-II-like"/>
</dbReference>
<keyword evidence="2" id="KW-0378">Hydrolase</keyword>
<dbReference type="InterPro" id="IPR008538">
    <property type="entry name" value="Uma2"/>
</dbReference>
<keyword evidence="3" id="KW-1185">Reference proteome</keyword>
<dbReference type="InterPro" id="IPR012296">
    <property type="entry name" value="Nuclease_put_TT1808"/>
</dbReference>
<feature type="domain" description="Putative restriction endonuclease" evidence="1">
    <location>
        <begin position="41"/>
        <end position="208"/>
    </location>
</feature>
<name>A0A4R0NAH1_9SPHI</name>
<sequence length="228" mass="26155">MNEKKTVKQKKTKPYQTGNPIVHHFNEIDLSGTYSYANYLNWKFEERLELIRGKIFEMSAPLTFHQEVSREVAAELYIHLKGKKCSVFSAPFDVRFPKGSKDDKNIYTVVQPDICVICDLQKLDRKGCIGPPNIVVEILSPSNNQKDLQIKYELYQEFGVKEYWIVDPNTKTFLKHVLNDSGNYFTAPPFIVGDKFTSDILPGFSLNLDEIFQTEVPVLPESVPVTVE</sequence>
<dbReference type="PANTHER" id="PTHR34107">
    <property type="entry name" value="SLL0198 PROTEIN-RELATED"/>
    <property type="match status" value="1"/>
</dbReference>
<comment type="caution">
    <text evidence="2">The sequence shown here is derived from an EMBL/GenBank/DDBJ whole genome shotgun (WGS) entry which is preliminary data.</text>
</comment>
<organism evidence="2 3">
    <name type="scientific">Pedobacter hiemivivus</name>
    <dbReference type="NCBI Taxonomy" id="2530454"/>
    <lineage>
        <taxon>Bacteria</taxon>
        <taxon>Pseudomonadati</taxon>
        <taxon>Bacteroidota</taxon>
        <taxon>Sphingobacteriia</taxon>
        <taxon>Sphingobacteriales</taxon>
        <taxon>Sphingobacteriaceae</taxon>
        <taxon>Pedobacter</taxon>
    </lineage>
</organism>
<dbReference type="RefSeq" id="WP_131608528.1">
    <property type="nucleotide sequence ID" value="NZ_SJSM01000004.1"/>
</dbReference>
<dbReference type="AlphaFoldDB" id="A0A4R0NAH1"/>